<reference evidence="3 4" key="1">
    <citation type="journal article" date="2016" name="Int. J. Syst. Evol. Microbiol.">
        <title>Nocardioides albidus sp. nov., an actinobacterium isolated from garden soil.</title>
        <authorList>
            <person name="Singh H."/>
            <person name="Du J."/>
            <person name="Trinh H."/>
            <person name="Won K."/>
            <person name="Yang J.E."/>
            <person name="Yin C."/>
            <person name="Kook M."/>
            <person name="Yi T.H."/>
        </authorList>
    </citation>
    <scope>NUCLEOTIDE SEQUENCE [LARGE SCALE GENOMIC DNA]</scope>
    <source>
        <strain evidence="3 4">CCTCC AB 2015297</strain>
    </source>
</reference>
<dbReference type="InterPro" id="IPR001279">
    <property type="entry name" value="Metallo-B-lactamas"/>
</dbReference>
<gene>
    <name evidence="3" type="ORF">FHP29_08170</name>
</gene>
<comment type="caution">
    <text evidence="3">The sequence shown here is derived from an EMBL/GenBank/DDBJ whole genome shotgun (WGS) entry which is preliminary data.</text>
</comment>
<protein>
    <submittedName>
        <fullName evidence="3">MBL fold metallo-hydrolase</fullName>
    </submittedName>
</protein>
<dbReference type="Proteomes" id="UP000313231">
    <property type="component" value="Unassembled WGS sequence"/>
</dbReference>
<name>A0A5C4W158_9ACTN</name>
<organism evidence="3 4">
    <name type="scientific">Nocardioides albidus</name>
    <dbReference type="NCBI Taxonomy" id="1517589"/>
    <lineage>
        <taxon>Bacteria</taxon>
        <taxon>Bacillati</taxon>
        <taxon>Actinomycetota</taxon>
        <taxon>Actinomycetes</taxon>
        <taxon>Propionibacteriales</taxon>
        <taxon>Nocardioidaceae</taxon>
        <taxon>Nocardioides</taxon>
    </lineage>
</organism>
<dbReference type="Pfam" id="PF12706">
    <property type="entry name" value="Lactamase_B_2"/>
    <property type="match status" value="1"/>
</dbReference>
<dbReference type="SUPFAM" id="SSF56281">
    <property type="entry name" value="Metallo-hydrolase/oxidoreductase"/>
    <property type="match status" value="1"/>
</dbReference>
<dbReference type="PANTHER" id="PTHR43546">
    <property type="entry name" value="UPF0173 METAL-DEPENDENT HYDROLASE MJ1163-RELATED"/>
    <property type="match status" value="1"/>
</dbReference>
<dbReference type="InterPro" id="IPR050114">
    <property type="entry name" value="UPF0173_UPF0282_UlaG_hydrolase"/>
</dbReference>
<keyword evidence="4" id="KW-1185">Reference proteome</keyword>
<dbReference type="AlphaFoldDB" id="A0A5C4W158"/>
<evidence type="ECO:0000313" key="4">
    <source>
        <dbReference type="Proteomes" id="UP000313231"/>
    </source>
</evidence>
<evidence type="ECO:0000313" key="3">
    <source>
        <dbReference type="EMBL" id="TNM41938.1"/>
    </source>
</evidence>
<evidence type="ECO:0000256" key="1">
    <source>
        <dbReference type="ARBA" id="ARBA00022801"/>
    </source>
</evidence>
<dbReference type="InterPro" id="IPR036866">
    <property type="entry name" value="RibonucZ/Hydroxyglut_hydro"/>
</dbReference>
<dbReference type="PANTHER" id="PTHR43546:SF9">
    <property type="entry name" value="L-ASCORBATE-6-PHOSPHATE LACTONASE ULAG-RELATED"/>
    <property type="match status" value="1"/>
</dbReference>
<dbReference type="EMBL" id="VDMP01000021">
    <property type="protein sequence ID" value="TNM41938.1"/>
    <property type="molecule type" value="Genomic_DNA"/>
</dbReference>
<proteinExistence type="predicted"/>
<dbReference type="Gene3D" id="3.60.15.10">
    <property type="entry name" value="Ribonuclease Z/Hydroxyacylglutathione hydrolase-like"/>
    <property type="match status" value="1"/>
</dbReference>
<evidence type="ECO:0000259" key="2">
    <source>
        <dbReference type="Pfam" id="PF12706"/>
    </source>
</evidence>
<feature type="domain" description="Metallo-beta-lactamase" evidence="2">
    <location>
        <begin position="30"/>
        <end position="227"/>
    </location>
</feature>
<accession>A0A5C4W158</accession>
<keyword evidence="1 3" id="KW-0378">Hydrolase</keyword>
<dbReference type="GO" id="GO:0016787">
    <property type="term" value="F:hydrolase activity"/>
    <property type="evidence" value="ECO:0007669"/>
    <property type="project" value="UniProtKB-KW"/>
</dbReference>
<sequence length="267" mass="27824">MEPRTGGTTVHLTYTLVGGATNVIDYAGLRILVDPTFDAPKTYHHDGVELVRTTTPAIAASDIGAVDLVLITHDHHIDHLDAAGRAVALAVATVVTTTDGAGRLGGEVNGLAEFESMQVPLPGGGAMTITGLPAQHGPEPLCQVMGQVLGFLLEAPGAPTVYLTGDNYSLDVSKEVAARIAPVDVVVMYGGGACFDGVNDGEMITMPNDGMVEVARLVEAKRIVPCHTEGWRHFTEGADSMQAAFEAAGLGDRFLPVRPGETISVTV</sequence>